<evidence type="ECO:0000256" key="4">
    <source>
        <dbReference type="ARBA" id="ARBA00022519"/>
    </source>
</evidence>
<comment type="caution">
    <text evidence="9">Lacks conserved residue(s) required for the propagation of feature annotation.</text>
</comment>
<feature type="domain" description="Tripartite ATP-independent periplasmic transporters DctQ component" evidence="10">
    <location>
        <begin position="19"/>
        <end position="148"/>
    </location>
</feature>
<dbReference type="RefSeq" id="WP_076400879.1">
    <property type="nucleotide sequence ID" value="NZ_FTOA01000004.1"/>
</dbReference>
<proteinExistence type="inferred from homology"/>
<keyword evidence="5 9" id="KW-0812">Transmembrane</keyword>
<dbReference type="AlphaFoldDB" id="A0A1N7N0K0"/>
<evidence type="ECO:0000259" key="10">
    <source>
        <dbReference type="Pfam" id="PF04290"/>
    </source>
</evidence>
<keyword evidence="4 9" id="KW-0997">Cell inner membrane</keyword>
<evidence type="ECO:0000256" key="3">
    <source>
        <dbReference type="ARBA" id="ARBA00022475"/>
    </source>
</evidence>
<organism evidence="11 12">
    <name type="scientific">Insolitispirillum peregrinum</name>
    <dbReference type="NCBI Taxonomy" id="80876"/>
    <lineage>
        <taxon>Bacteria</taxon>
        <taxon>Pseudomonadati</taxon>
        <taxon>Pseudomonadota</taxon>
        <taxon>Alphaproteobacteria</taxon>
        <taxon>Rhodospirillales</taxon>
        <taxon>Novispirillaceae</taxon>
        <taxon>Insolitispirillum</taxon>
    </lineage>
</organism>
<dbReference type="PANTHER" id="PTHR35011">
    <property type="entry name" value="2,3-DIKETO-L-GULONATE TRAP TRANSPORTER SMALL PERMEASE PROTEIN YIAM"/>
    <property type="match status" value="1"/>
</dbReference>
<feature type="transmembrane region" description="Helical" evidence="9">
    <location>
        <begin position="39"/>
        <end position="58"/>
    </location>
</feature>
<dbReference type="GO" id="GO:0022857">
    <property type="term" value="F:transmembrane transporter activity"/>
    <property type="evidence" value="ECO:0007669"/>
    <property type="project" value="UniProtKB-UniRule"/>
</dbReference>
<evidence type="ECO:0000256" key="1">
    <source>
        <dbReference type="ARBA" id="ARBA00004429"/>
    </source>
</evidence>
<dbReference type="PANTHER" id="PTHR35011:SF11">
    <property type="entry name" value="TRAP TRANSPORTER SMALL PERMEASE PROTEIN"/>
    <property type="match status" value="1"/>
</dbReference>
<gene>
    <name evidence="11" type="ORF">SAMN05421779_104476</name>
</gene>
<dbReference type="OrthoDB" id="7843639at2"/>
<evidence type="ECO:0000256" key="9">
    <source>
        <dbReference type="RuleBase" id="RU369079"/>
    </source>
</evidence>
<sequence length="155" mass="16811">MGVINRMATAIAGSALAALVLMTIAAVIARYVFDAPFHWTEEVSGLLMIWIVMIGAIVTERDDQHLTIPVLVDVLPPRVQAAVSLVVTGLSVAILGYGAWLGWLLAKAAESKLTGVLQFSWFWIDLAYPVGSVGIVVFLLAKMLRDLRTLLRGDH</sequence>
<evidence type="ECO:0000256" key="5">
    <source>
        <dbReference type="ARBA" id="ARBA00022692"/>
    </source>
</evidence>
<evidence type="ECO:0000256" key="8">
    <source>
        <dbReference type="ARBA" id="ARBA00038436"/>
    </source>
</evidence>
<dbReference type="GO" id="GO:0015740">
    <property type="term" value="P:C4-dicarboxylate transport"/>
    <property type="evidence" value="ECO:0007669"/>
    <property type="project" value="TreeGrafter"/>
</dbReference>
<dbReference type="Pfam" id="PF04290">
    <property type="entry name" value="DctQ"/>
    <property type="match status" value="1"/>
</dbReference>
<dbReference type="GO" id="GO:0005886">
    <property type="term" value="C:plasma membrane"/>
    <property type="evidence" value="ECO:0007669"/>
    <property type="project" value="UniProtKB-SubCell"/>
</dbReference>
<dbReference type="STRING" id="80876.SAMN05421779_104476"/>
<evidence type="ECO:0000313" key="12">
    <source>
        <dbReference type="Proteomes" id="UP000185678"/>
    </source>
</evidence>
<dbReference type="InterPro" id="IPR007387">
    <property type="entry name" value="TRAP_DctQ"/>
</dbReference>
<dbReference type="InterPro" id="IPR055348">
    <property type="entry name" value="DctQ"/>
</dbReference>
<keyword evidence="7 9" id="KW-0472">Membrane</keyword>
<evidence type="ECO:0000313" key="11">
    <source>
        <dbReference type="EMBL" id="SIS91862.1"/>
    </source>
</evidence>
<comment type="function">
    <text evidence="9">Part of the tripartite ATP-independent periplasmic (TRAP) transport system.</text>
</comment>
<keyword evidence="6 9" id="KW-1133">Transmembrane helix</keyword>
<dbReference type="Proteomes" id="UP000185678">
    <property type="component" value="Unassembled WGS sequence"/>
</dbReference>
<feature type="transmembrane region" description="Helical" evidence="9">
    <location>
        <begin position="79"/>
        <end position="100"/>
    </location>
</feature>
<protein>
    <recommendedName>
        <fullName evidence="9">TRAP transporter small permease protein</fullName>
    </recommendedName>
</protein>
<feature type="transmembrane region" description="Helical" evidence="9">
    <location>
        <begin position="120"/>
        <end position="141"/>
    </location>
</feature>
<evidence type="ECO:0000256" key="6">
    <source>
        <dbReference type="ARBA" id="ARBA00022989"/>
    </source>
</evidence>
<keyword evidence="12" id="KW-1185">Reference proteome</keyword>
<dbReference type="EMBL" id="FTOA01000004">
    <property type="protein sequence ID" value="SIS91862.1"/>
    <property type="molecule type" value="Genomic_DNA"/>
</dbReference>
<evidence type="ECO:0000256" key="7">
    <source>
        <dbReference type="ARBA" id="ARBA00023136"/>
    </source>
</evidence>
<comment type="subcellular location">
    <subcellularLocation>
        <location evidence="1 9">Cell inner membrane</location>
        <topology evidence="1 9">Multi-pass membrane protein</topology>
    </subcellularLocation>
</comment>
<accession>A0A1N7N0K0</accession>
<evidence type="ECO:0000256" key="2">
    <source>
        <dbReference type="ARBA" id="ARBA00022448"/>
    </source>
</evidence>
<comment type="similarity">
    <text evidence="8 9">Belongs to the TRAP transporter small permease family.</text>
</comment>
<name>A0A1N7N0K0_9PROT</name>
<comment type="subunit">
    <text evidence="9">The complex comprises the extracytoplasmic solute receptor protein and the two transmembrane proteins.</text>
</comment>
<keyword evidence="3" id="KW-1003">Cell membrane</keyword>
<keyword evidence="2 9" id="KW-0813">Transport</keyword>
<reference evidence="11 12" key="1">
    <citation type="submission" date="2017-01" db="EMBL/GenBank/DDBJ databases">
        <authorList>
            <person name="Mah S.A."/>
            <person name="Swanson W.J."/>
            <person name="Moy G.W."/>
            <person name="Vacquier V.D."/>
        </authorList>
    </citation>
    <scope>NUCLEOTIDE SEQUENCE [LARGE SCALE GENOMIC DNA]</scope>
    <source>
        <strain evidence="11 12">DSM 11589</strain>
    </source>
</reference>